<dbReference type="InterPro" id="IPR044203">
    <property type="entry name" value="GlbO/GLB3-like"/>
</dbReference>
<dbReference type="AlphaFoldDB" id="A0A6I6LNG0"/>
<evidence type="ECO:0000256" key="5">
    <source>
        <dbReference type="ARBA" id="ARBA00023004"/>
    </source>
</evidence>
<dbReference type="Gene3D" id="1.10.490.10">
    <property type="entry name" value="Globins"/>
    <property type="match status" value="1"/>
</dbReference>
<dbReference type="CDD" id="cd14773">
    <property type="entry name" value="TrHb2_PhHbO-like_O"/>
    <property type="match status" value="1"/>
</dbReference>
<comment type="cofactor">
    <cofactor evidence="1">
        <name>heme</name>
        <dbReference type="ChEBI" id="CHEBI:30413"/>
    </cofactor>
</comment>
<keyword evidence="2" id="KW-0813">Transport</keyword>
<dbReference type="Proteomes" id="UP000438983">
    <property type="component" value="Chromosome"/>
</dbReference>
<evidence type="ECO:0000313" key="7">
    <source>
        <dbReference type="EMBL" id="QGZ31988.1"/>
    </source>
</evidence>
<protein>
    <submittedName>
        <fullName evidence="7">Globin</fullName>
    </submittedName>
</protein>
<dbReference type="InterPro" id="IPR001486">
    <property type="entry name" value="Hemoglobin_trunc"/>
</dbReference>
<dbReference type="GO" id="GO:0046872">
    <property type="term" value="F:metal ion binding"/>
    <property type="evidence" value="ECO:0007669"/>
    <property type="project" value="UniProtKB-KW"/>
</dbReference>
<keyword evidence="5" id="KW-0408">Iron</keyword>
<dbReference type="GO" id="GO:0020037">
    <property type="term" value="F:heme binding"/>
    <property type="evidence" value="ECO:0007669"/>
    <property type="project" value="InterPro"/>
</dbReference>
<comment type="similarity">
    <text evidence="6">Belongs to the truncated hemoglobin family. Group II subfamily.</text>
</comment>
<dbReference type="Pfam" id="PF01152">
    <property type="entry name" value="Bac_globin"/>
    <property type="match status" value="1"/>
</dbReference>
<accession>A0A6I6LNG0</accession>
<evidence type="ECO:0000313" key="8">
    <source>
        <dbReference type="Proteomes" id="UP000438983"/>
    </source>
</evidence>
<evidence type="ECO:0000256" key="3">
    <source>
        <dbReference type="ARBA" id="ARBA00022617"/>
    </source>
</evidence>
<dbReference type="InterPro" id="IPR019795">
    <property type="entry name" value="Globin_bac-like_CS"/>
</dbReference>
<dbReference type="SUPFAM" id="SSF46458">
    <property type="entry name" value="Globin-like"/>
    <property type="match status" value="1"/>
</dbReference>
<gene>
    <name evidence="7" type="ORF">GQA94_18750</name>
</gene>
<organism evidence="7 8">
    <name type="scientific">Stutzerimonas stutzeri</name>
    <name type="common">Pseudomonas stutzeri</name>
    <dbReference type="NCBI Taxonomy" id="316"/>
    <lineage>
        <taxon>Bacteria</taxon>
        <taxon>Pseudomonadati</taxon>
        <taxon>Pseudomonadota</taxon>
        <taxon>Gammaproteobacteria</taxon>
        <taxon>Pseudomonadales</taxon>
        <taxon>Pseudomonadaceae</taxon>
        <taxon>Stutzerimonas</taxon>
    </lineage>
</organism>
<name>A0A6I6LNG0_STUST</name>
<evidence type="ECO:0000256" key="4">
    <source>
        <dbReference type="ARBA" id="ARBA00022723"/>
    </source>
</evidence>
<evidence type="ECO:0000256" key="2">
    <source>
        <dbReference type="ARBA" id="ARBA00022448"/>
    </source>
</evidence>
<dbReference type="PANTHER" id="PTHR47366:SF1">
    <property type="entry name" value="TWO-ON-TWO HEMOGLOBIN-3"/>
    <property type="match status" value="1"/>
</dbReference>
<keyword evidence="4" id="KW-0479">Metal-binding</keyword>
<dbReference type="GO" id="GO:0005344">
    <property type="term" value="F:oxygen carrier activity"/>
    <property type="evidence" value="ECO:0007669"/>
    <property type="project" value="InterPro"/>
</dbReference>
<evidence type="ECO:0000256" key="6">
    <source>
        <dbReference type="ARBA" id="ARBA00034496"/>
    </source>
</evidence>
<dbReference type="InterPro" id="IPR012292">
    <property type="entry name" value="Globin/Proto"/>
</dbReference>
<evidence type="ECO:0000256" key="1">
    <source>
        <dbReference type="ARBA" id="ARBA00001971"/>
    </source>
</evidence>
<dbReference type="InterPro" id="IPR009050">
    <property type="entry name" value="Globin-like_sf"/>
</dbReference>
<dbReference type="RefSeq" id="WP_158189425.1">
    <property type="nucleotide sequence ID" value="NZ_CP046902.1"/>
</dbReference>
<dbReference type="GO" id="GO:0019825">
    <property type="term" value="F:oxygen binding"/>
    <property type="evidence" value="ECO:0007669"/>
    <property type="project" value="InterPro"/>
</dbReference>
<proteinExistence type="inferred from homology"/>
<dbReference type="PANTHER" id="PTHR47366">
    <property type="entry name" value="TWO-ON-TWO HEMOGLOBIN-3"/>
    <property type="match status" value="1"/>
</dbReference>
<dbReference type="PROSITE" id="PS01213">
    <property type="entry name" value="GLOBIN_FAM_2"/>
    <property type="match status" value="1"/>
</dbReference>
<dbReference type="OrthoDB" id="9790913at2"/>
<sequence length="153" mass="17024">MHTTDTVPFGVGDASFQAAGGEAGIERLVVDFYRIMDQSPAATCVRRLYPQDLEDSHKRLAAFLCGWLGGPRRYAERYGSINIPQFHTRWPVGQAERDAWLECMEQAIARQPYTARFAEYLLVQLRVPAQRILQAGQRSCPGAANLPASDPTA</sequence>
<reference evidence="7 8" key="1">
    <citation type="submission" date="2019-12" db="EMBL/GenBank/DDBJ databases">
        <title>Complete genome sequence of Pseudomonas stutzeri.</title>
        <authorList>
            <person name="Lim S.R."/>
            <person name="Kim J.H."/>
        </authorList>
    </citation>
    <scope>NUCLEOTIDE SEQUENCE [LARGE SCALE GENOMIC DNA]</scope>
    <source>
        <strain evidence="7 8">PM101005</strain>
    </source>
</reference>
<keyword evidence="3" id="KW-0349">Heme</keyword>
<dbReference type="EMBL" id="CP046902">
    <property type="protein sequence ID" value="QGZ31988.1"/>
    <property type="molecule type" value="Genomic_DNA"/>
</dbReference>